<organism evidence="1 2">
    <name type="scientific">Mediterraneibacter gnavus</name>
    <name type="common">Ruminococcus gnavus</name>
    <dbReference type="NCBI Taxonomy" id="33038"/>
    <lineage>
        <taxon>Bacteria</taxon>
        <taxon>Bacillati</taxon>
        <taxon>Bacillota</taxon>
        <taxon>Clostridia</taxon>
        <taxon>Lachnospirales</taxon>
        <taxon>Lachnospiraceae</taxon>
        <taxon>Mediterraneibacter</taxon>
    </lineage>
</organism>
<gene>
    <name evidence="1" type="ORF">DWZ50_11185</name>
</gene>
<sequence>MAKTEETWMDGITTEMMEHICDNLCKYPNQLSGEQLEDKCAECKMGRFVCDILNHHNKVVDAGNAQCAKLMCEIRYLKERDTAKRPIAYSGTNRADCPICGATVRGIGKPFGEFCGKCGQRLDWGE</sequence>
<proteinExistence type="predicted"/>
<reference evidence="1 2" key="1">
    <citation type="submission" date="2018-08" db="EMBL/GenBank/DDBJ databases">
        <title>A genome reference for cultivated species of the human gut microbiota.</title>
        <authorList>
            <person name="Zou Y."/>
            <person name="Xue W."/>
            <person name="Luo G."/>
        </authorList>
    </citation>
    <scope>NUCLEOTIDE SEQUENCE [LARGE SCALE GENOMIC DNA]</scope>
    <source>
        <strain evidence="1 2">AF33-12</strain>
    </source>
</reference>
<dbReference type="RefSeq" id="WP_118444779.1">
    <property type="nucleotide sequence ID" value="NZ_QRQE01000027.1"/>
</dbReference>
<dbReference type="Proteomes" id="UP000285610">
    <property type="component" value="Unassembled WGS sequence"/>
</dbReference>
<dbReference type="EMBL" id="QRQE01000027">
    <property type="protein sequence ID" value="RHM74434.1"/>
    <property type="molecule type" value="Genomic_DNA"/>
</dbReference>
<evidence type="ECO:0000313" key="1">
    <source>
        <dbReference type="EMBL" id="RHM74434.1"/>
    </source>
</evidence>
<protein>
    <submittedName>
        <fullName evidence="1">Uncharacterized protein</fullName>
    </submittedName>
</protein>
<comment type="caution">
    <text evidence="1">The sequence shown here is derived from an EMBL/GenBank/DDBJ whole genome shotgun (WGS) entry which is preliminary data.</text>
</comment>
<dbReference type="AlphaFoldDB" id="A0A415S8I1"/>
<name>A0A415S8I1_MEDGN</name>
<evidence type="ECO:0000313" key="2">
    <source>
        <dbReference type="Proteomes" id="UP000285610"/>
    </source>
</evidence>
<accession>A0A415S8I1</accession>